<name>K5YF09_9BACT</name>
<dbReference type="HOGENOM" id="CLU_2808531_0_0_10"/>
<dbReference type="AlphaFoldDB" id="K5YF09"/>
<evidence type="ECO:0000313" key="2">
    <source>
        <dbReference type="Proteomes" id="UP000006271"/>
    </source>
</evidence>
<dbReference type="PATRIC" id="fig|999420.3.peg.2312"/>
<protein>
    <submittedName>
        <fullName evidence="1">Uncharacterized protein</fullName>
    </submittedName>
</protein>
<organism evidence="1 2">
    <name type="scientific">Parabacteroides merdae CL03T12C32</name>
    <dbReference type="NCBI Taxonomy" id="999420"/>
    <lineage>
        <taxon>Bacteria</taxon>
        <taxon>Pseudomonadati</taxon>
        <taxon>Bacteroidota</taxon>
        <taxon>Bacteroidia</taxon>
        <taxon>Bacteroidales</taxon>
        <taxon>Tannerellaceae</taxon>
        <taxon>Parabacteroides</taxon>
    </lineage>
</organism>
<sequence length="67" mass="7813">MLSKKMCLFYDSMIIGKVTFIPSIILRSLIFNELTTNHDRIKVVFAKEIYIEKKGYLPSRAKADIFI</sequence>
<comment type="caution">
    <text evidence="1">The sequence shown here is derived from an EMBL/GenBank/DDBJ whole genome shotgun (WGS) entry which is preliminary data.</text>
</comment>
<gene>
    <name evidence="1" type="ORF">HMPREF1060_02247</name>
</gene>
<reference evidence="1 2" key="1">
    <citation type="submission" date="2012-02" db="EMBL/GenBank/DDBJ databases">
        <title>The Genome Sequence of Parabacteroides merdae CL03T12C32.</title>
        <authorList>
            <consortium name="The Broad Institute Genome Sequencing Platform"/>
            <person name="Earl A."/>
            <person name="Ward D."/>
            <person name="Feldgarden M."/>
            <person name="Gevers D."/>
            <person name="Zitomersky N.L."/>
            <person name="Coyne M.J."/>
            <person name="Comstock L.E."/>
            <person name="Young S.K."/>
            <person name="Zeng Q."/>
            <person name="Gargeya S."/>
            <person name="Fitzgerald M."/>
            <person name="Haas B."/>
            <person name="Abouelleil A."/>
            <person name="Alvarado L."/>
            <person name="Arachchi H.M."/>
            <person name="Berlin A."/>
            <person name="Chapman S.B."/>
            <person name="Gearin G."/>
            <person name="Goldberg J."/>
            <person name="Griggs A."/>
            <person name="Gujja S."/>
            <person name="Hansen M."/>
            <person name="Heiman D."/>
            <person name="Howarth C."/>
            <person name="Larimer J."/>
            <person name="Lui A."/>
            <person name="MacDonald P.J.P."/>
            <person name="McCowen C."/>
            <person name="Montmayeur A."/>
            <person name="Murphy C."/>
            <person name="Neiman D."/>
            <person name="Pearson M."/>
            <person name="Priest M."/>
            <person name="Roberts A."/>
            <person name="Saif S."/>
            <person name="Shea T."/>
            <person name="Sisk P."/>
            <person name="Stolte C."/>
            <person name="Sykes S."/>
            <person name="Wortman J."/>
            <person name="Nusbaum C."/>
            <person name="Birren B."/>
        </authorList>
    </citation>
    <scope>NUCLEOTIDE SEQUENCE [LARGE SCALE GENOMIC DNA]</scope>
    <source>
        <strain evidence="1 2">CL03T12C32</strain>
    </source>
</reference>
<accession>K5YF09</accession>
<dbReference type="EMBL" id="AGZQ01000011">
    <property type="protein sequence ID" value="EKN12132.1"/>
    <property type="molecule type" value="Genomic_DNA"/>
</dbReference>
<proteinExistence type="predicted"/>
<evidence type="ECO:0000313" key="1">
    <source>
        <dbReference type="EMBL" id="EKN12132.1"/>
    </source>
</evidence>
<dbReference type="Proteomes" id="UP000006271">
    <property type="component" value="Unassembled WGS sequence"/>
</dbReference>